<comment type="caution">
    <text evidence="15">The sequence shown here is derived from an EMBL/GenBank/DDBJ whole genome shotgun (WGS) entry which is preliminary data.</text>
</comment>
<keyword evidence="7" id="KW-0479">Metal-binding</keyword>
<evidence type="ECO:0000256" key="9">
    <source>
        <dbReference type="ARBA" id="ARBA00022833"/>
    </source>
</evidence>
<accession>A0A6B1DBN9</accession>
<proteinExistence type="inferred from homology"/>
<evidence type="ECO:0000256" key="10">
    <source>
        <dbReference type="ARBA" id="ARBA00022989"/>
    </source>
</evidence>
<dbReference type="InterPro" id="IPR044537">
    <property type="entry name" value="Rip2-like"/>
</dbReference>
<name>A0A6B1DBN9_9CHLR</name>
<feature type="transmembrane region" description="Helical" evidence="13">
    <location>
        <begin position="186"/>
        <end position="205"/>
    </location>
</feature>
<keyword evidence="4" id="KW-1003">Cell membrane</keyword>
<dbReference type="EMBL" id="VXMH01000096">
    <property type="protein sequence ID" value="MYC96802.1"/>
    <property type="molecule type" value="Genomic_DNA"/>
</dbReference>
<evidence type="ECO:0000256" key="3">
    <source>
        <dbReference type="ARBA" id="ARBA00007931"/>
    </source>
</evidence>
<evidence type="ECO:0000256" key="6">
    <source>
        <dbReference type="ARBA" id="ARBA00022692"/>
    </source>
</evidence>
<reference evidence="15" key="1">
    <citation type="submission" date="2019-09" db="EMBL/GenBank/DDBJ databases">
        <title>Characterisation of the sponge microbiome using genome-centric metagenomics.</title>
        <authorList>
            <person name="Engelberts J.P."/>
            <person name="Robbins S.J."/>
            <person name="De Goeij J.M."/>
            <person name="Aranda M."/>
            <person name="Bell S.C."/>
            <person name="Webster N.S."/>
        </authorList>
    </citation>
    <scope>NUCLEOTIDE SEQUENCE</scope>
    <source>
        <strain evidence="15">SB0661_bin_32</strain>
    </source>
</reference>
<dbReference type="GO" id="GO:0046872">
    <property type="term" value="F:metal ion binding"/>
    <property type="evidence" value="ECO:0007669"/>
    <property type="project" value="UniProtKB-KW"/>
</dbReference>
<feature type="transmembrane region" description="Helical" evidence="13">
    <location>
        <begin position="154"/>
        <end position="174"/>
    </location>
</feature>
<dbReference type="InterPro" id="IPR052348">
    <property type="entry name" value="Metallopeptidase_M50B"/>
</dbReference>
<keyword evidence="5 15" id="KW-0645">Protease</keyword>
<keyword evidence="11" id="KW-0482">Metalloprotease</keyword>
<sequence length="265" mass="28416">MPSVPSTYSWARRSSFSTHLAVIWSCEMYQGTGGRGWNALSRGQQIGIGVVGILVLVALLSGGSSLGRMGDPLWLVAVAVIILVALPVHEMAHAAMAVQLGDPTPRMQGRYTFNPIAHIDPFGALLILFTGFGWAKPVQWNPGNIDVDVRLGTVLVAAAGPVSNLVLAAVGAFLVPFADVPMLERFLTFFVWINTLLFVFNLIPIPPLDGSHILFALLPGDNFQLRMALGRYGFIILLAAIYLGGGFISGLAGQVVRWLFLAFGS</sequence>
<organism evidence="15">
    <name type="scientific">Caldilineaceae bacterium SB0661_bin_32</name>
    <dbReference type="NCBI Taxonomy" id="2605255"/>
    <lineage>
        <taxon>Bacteria</taxon>
        <taxon>Bacillati</taxon>
        <taxon>Chloroflexota</taxon>
        <taxon>Caldilineae</taxon>
        <taxon>Caldilineales</taxon>
        <taxon>Caldilineaceae</taxon>
    </lineage>
</organism>
<feature type="domain" description="Peptidase M50" evidence="14">
    <location>
        <begin position="183"/>
        <end position="219"/>
    </location>
</feature>
<comment type="subcellular location">
    <subcellularLocation>
        <location evidence="2">Cell membrane</location>
        <topology evidence="2">Multi-pass membrane protein</topology>
    </subcellularLocation>
</comment>
<dbReference type="PANTHER" id="PTHR35864">
    <property type="entry name" value="ZINC METALLOPROTEASE MJ0611-RELATED"/>
    <property type="match status" value="1"/>
</dbReference>
<evidence type="ECO:0000256" key="5">
    <source>
        <dbReference type="ARBA" id="ARBA00022670"/>
    </source>
</evidence>
<feature type="transmembrane region" description="Helical" evidence="13">
    <location>
        <begin position="113"/>
        <end position="134"/>
    </location>
</feature>
<dbReference type="AlphaFoldDB" id="A0A6B1DBN9"/>
<dbReference type="InterPro" id="IPR008915">
    <property type="entry name" value="Peptidase_M50"/>
</dbReference>
<evidence type="ECO:0000256" key="4">
    <source>
        <dbReference type="ARBA" id="ARBA00022475"/>
    </source>
</evidence>
<keyword evidence="9" id="KW-0862">Zinc</keyword>
<keyword evidence="12 13" id="KW-0472">Membrane</keyword>
<keyword evidence="8" id="KW-0378">Hydrolase</keyword>
<evidence type="ECO:0000256" key="2">
    <source>
        <dbReference type="ARBA" id="ARBA00004651"/>
    </source>
</evidence>
<dbReference type="GO" id="GO:0005886">
    <property type="term" value="C:plasma membrane"/>
    <property type="evidence" value="ECO:0007669"/>
    <property type="project" value="UniProtKB-SubCell"/>
</dbReference>
<dbReference type="PANTHER" id="PTHR35864:SF1">
    <property type="entry name" value="ZINC METALLOPROTEASE YWHC-RELATED"/>
    <property type="match status" value="1"/>
</dbReference>
<feature type="transmembrane region" description="Helical" evidence="13">
    <location>
        <begin position="73"/>
        <end position="92"/>
    </location>
</feature>
<gene>
    <name evidence="15" type="ORF">F4X14_17690</name>
</gene>
<evidence type="ECO:0000259" key="14">
    <source>
        <dbReference type="Pfam" id="PF02163"/>
    </source>
</evidence>
<dbReference type="GO" id="GO:0008237">
    <property type="term" value="F:metallopeptidase activity"/>
    <property type="evidence" value="ECO:0007669"/>
    <property type="project" value="UniProtKB-KW"/>
</dbReference>
<feature type="transmembrane region" description="Helical" evidence="13">
    <location>
        <begin position="232"/>
        <end position="260"/>
    </location>
</feature>
<evidence type="ECO:0000256" key="1">
    <source>
        <dbReference type="ARBA" id="ARBA00001947"/>
    </source>
</evidence>
<evidence type="ECO:0000256" key="12">
    <source>
        <dbReference type="ARBA" id="ARBA00023136"/>
    </source>
</evidence>
<protein>
    <submittedName>
        <fullName evidence="15">Site-2 protease family protein</fullName>
    </submittedName>
</protein>
<evidence type="ECO:0000256" key="8">
    <source>
        <dbReference type="ARBA" id="ARBA00022801"/>
    </source>
</evidence>
<keyword evidence="10 13" id="KW-1133">Transmembrane helix</keyword>
<comment type="cofactor">
    <cofactor evidence="1">
        <name>Zn(2+)</name>
        <dbReference type="ChEBI" id="CHEBI:29105"/>
    </cofactor>
</comment>
<evidence type="ECO:0000256" key="13">
    <source>
        <dbReference type="SAM" id="Phobius"/>
    </source>
</evidence>
<dbReference type="Pfam" id="PF02163">
    <property type="entry name" value="Peptidase_M50"/>
    <property type="match status" value="1"/>
</dbReference>
<evidence type="ECO:0000256" key="11">
    <source>
        <dbReference type="ARBA" id="ARBA00023049"/>
    </source>
</evidence>
<feature type="transmembrane region" description="Helical" evidence="13">
    <location>
        <begin position="46"/>
        <end position="67"/>
    </location>
</feature>
<comment type="similarity">
    <text evidence="3">Belongs to the peptidase M50B family.</text>
</comment>
<keyword evidence="6 13" id="KW-0812">Transmembrane</keyword>
<dbReference type="GO" id="GO:0006508">
    <property type="term" value="P:proteolysis"/>
    <property type="evidence" value="ECO:0007669"/>
    <property type="project" value="UniProtKB-KW"/>
</dbReference>
<dbReference type="CDD" id="cd06158">
    <property type="entry name" value="S2P-M50_like_1"/>
    <property type="match status" value="1"/>
</dbReference>
<evidence type="ECO:0000313" key="15">
    <source>
        <dbReference type="EMBL" id="MYC96802.1"/>
    </source>
</evidence>
<evidence type="ECO:0000256" key="7">
    <source>
        <dbReference type="ARBA" id="ARBA00022723"/>
    </source>
</evidence>